<evidence type="ECO:0000313" key="2">
    <source>
        <dbReference type="Proteomes" id="UP001239111"/>
    </source>
</evidence>
<dbReference type="Proteomes" id="UP001239111">
    <property type="component" value="Chromosome 1"/>
</dbReference>
<organism evidence="1 2">
    <name type="scientific">Eretmocerus hayati</name>
    <dbReference type="NCBI Taxonomy" id="131215"/>
    <lineage>
        <taxon>Eukaryota</taxon>
        <taxon>Metazoa</taxon>
        <taxon>Ecdysozoa</taxon>
        <taxon>Arthropoda</taxon>
        <taxon>Hexapoda</taxon>
        <taxon>Insecta</taxon>
        <taxon>Pterygota</taxon>
        <taxon>Neoptera</taxon>
        <taxon>Endopterygota</taxon>
        <taxon>Hymenoptera</taxon>
        <taxon>Apocrita</taxon>
        <taxon>Proctotrupomorpha</taxon>
        <taxon>Chalcidoidea</taxon>
        <taxon>Aphelinidae</taxon>
        <taxon>Aphelininae</taxon>
        <taxon>Eretmocerus</taxon>
    </lineage>
</organism>
<gene>
    <name evidence="1" type="ORF">QAD02_017704</name>
</gene>
<comment type="caution">
    <text evidence="1">The sequence shown here is derived from an EMBL/GenBank/DDBJ whole genome shotgun (WGS) entry which is preliminary data.</text>
</comment>
<protein>
    <submittedName>
        <fullName evidence="1">Uncharacterized protein</fullName>
    </submittedName>
</protein>
<proteinExistence type="predicted"/>
<dbReference type="EMBL" id="CM056741">
    <property type="protein sequence ID" value="KAJ8681912.1"/>
    <property type="molecule type" value="Genomic_DNA"/>
</dbReference>
<sequence>MKSFRVGPTTGLLILVVITTSFAEALGITNQNIHAESIDDSLEWASNPSDAKQAEALTSQRLKRAAQPISKKYQSCVAPGSKPGHCKPVNSCKTNSRLNTANSLEYACVIEEKFIGVCCADDDDDLGNNDVPKKTLAGTLPFVADLDEQPSERGSRASRGCGVSPRDEQRVTGGRPAAKYQYPWVAAILKQNDPGHHCGGVLITDRHVLTAAHCLNGLKPRQIKVRLGEYDLQRPNETRSLDFNVSDFRIHKRYTMSTYANDIAILKLRKPTPFNTYIWPICLPPANANYELKDAVIIGWGATSYGGANSYVLKEVTVPVWQHDVCKSKFTTEITPKQICAGAYEGNGDACQGDSGGPLLHQLSNGRWVTIGIVSWGINCGEPDRPGIYTRVTSYLDWIFSHTVF</sequence>
<reference evidence="1" key="1">
    <citation type="submission" date="2023-04" db="EMBL/GenBank/DDBJ databases">
        <title>A chromosome-level genome assembly of the parasitoid wasp Eretmocerus hayati.</title>
        <authorList>
            <person name="Zhong Y."/>
            <person name="Liu S."/>
            <person name="Liu Y."/>
        </authorList>
    </citation>
    <scope>NUCLEOTIDE SEQUENCE</scope>
    <source>
        <strain evidence="1">ZJU_SS_LIU_2023</strain>
    </source>
</reference>
<keyword evidence="2" id="KW-1185">Reference proteome</keyword>
<evidence type="ECO:0000313" key="1">
    <source>
        <dbReference type="EMBL" id="KAJ8681912.1"/>
    </source>
</evidence>
<name>A0ACC2PHL0_9HYME</name>
<accession>A0ACC2PHL0</accession>